<gene>
    <name evidence="2" type="ORF">B5K10_11370</name>
</gene>
<proteinExistence type="predicted"/>
<dbReference type="InterPro" id="IPR011051">
    <property type="entry name" value="RmlC_Cupin_sf"/>
</dbReference>
<dbReference type="SUPFAM" id="SSF51182">
    <property type="entry name" value="RmlC-like cupins"/>
    <property type="match status" value="2"/>
</dbReference>
<dbReference type="Pfam" id="PF12973">
    <property type="entry name" value="Cupin_7"/>
    <property type="match status" value="1"/>
</dbReference>
<feature type="domain" description="ChrR-like cupin" evidence="1">
    <location>
        <begin position="9"/>
        <end position="111"/>
    </location>
</feature>
<dbReference type="CDD" id="cd20303">
    <property type="entry name" value="cupin_ChrR_1"/>
    <property type="match status" value="1"/>
</dbReference>
<dbReference type="Gene3D" id="2.60.120.10">
    <property type="entry name" value="Jelly Rolls"/>
    <property type="match status" value="1"/>
</dbReference>
<dbReference type="Proteomes" id="UP000256748">
    <property type="component" value="Unassembled WGS sequence"/>
</dbReference>
<reference evidence="2 3" key="1">
    <citation type="submission" date="2017-03" db="EMBL/GenBank/DDBJ databases">
        <title>Genome analysis of Rhizobial strains effectives or ineffectives for nitrogen fixation isolated from bean seeds.</title>
        <authorList>
            <person name="Peralta H."/>
            <person name="Aguilar-Vera A."/>
            <person name="Mora Y."/>
            <person name="Vargas-Lagunas C."/>
            <person name="Girard L."/>
            <person name="Mora J."/>
        </authorList>
    </citation>
    <scope>NUCLEOTIDE SEQUENCE [LARGE SCALE GENOMIC DNA]</scope>
    <source>
        <strain evidence="2 3">CCGM5</strain>
    </source>
</reference>
<protein>
    <submittedName>
        <fullName evidence="2">Cupin</fullName>
    </submittedName>
</protein>
<dbReference type="AlphaFoldDB" id="A0A3E1BQN8"/>
<dbReference type="InterPro" id="IPR014710">
    <property type="entry name" value="RmlC-like_jellyroll"/>
</dbReference>
<dbReference type="EMBL" id="NAOO01000010">
    <property type="protein sequence ID" value="RFB96130.1"/>
    <property type="molecule type" value="Genomic_DNA"/>
</dbReference>
<dbReference type="InterPro" id="IPR025979">
    <property type="entry name" value="ChrR-like_cupin_dom"/>
</dbReference>
<evidence type="ECO:0000313" key="3">
    <source>
        <dbReference type="Proteomes" id="UP000256748"/>
    </source>
</evidence>
<name>A0A3E1BQN8_RHILT</name>
<dbReference type="RefSeq" id="WP_116273386.1">
    <property type="nucleotide sequence ID" value="NZ_KZ859521.1"/>
</dbReference>
<evidence type="ECO:0000313" key="2">
    <source>
        <dbReference type="EMBL" id="RFB96130.1"/>
    </source>
</evidence>
<accession>A0A3E1BQN8</accession>
<evidence type="ECO:0000259" key="1">
    <source>
        <dbReference type="Pfam" id="PF12973"/>
    </source>
</evidence>
<comment type="caution">
    <text evidence="2">The sequence shown here is derived from an EMBL/GenBank/DDBJ whole genome shotgun (WGS) entry which is preliminary data.</text>
</comment>
<sequence>MLLNDDLSQRTLVHAGRLEWIPSPTKGVDRRMLFRIGGEKARATSIVRYAAGSRFPHHEHPGGEEFLVLDGVFQDESGDFPTCSYVRNPPGTGHAPGSASGCVILVKLWQFKQDDRERIVHLPGEGGSGGLGDAAMSSTTLFDGADERVMLDDWQAHVDIELANPRGLELLVIDGSLTQAGDTLERWSWLRLPAGQSFRASIGARGARVWYKSAPLIHDDVCAFDRAGDKGQAT</sequence>
<organism evidence="2 3">
    <name type="scientific">Rhizobium leguminosarum bv. trifolii</name>
    <dbReference type="NCBI Taxonomy" id="386"/>
    <lineage>
        <taxon>Bacteria</taxon>
        <taxon>Pseudomonadati</taxon>
        <taxon>Pseudomonadota</taxon>
        <taxon>Alphaproteobacteria</taxon>
        <taxon>Hyphomicrobiales</taxon>
        <taxon>Rhizobiaceae</taxon>
        <taxon>Rhizobium/Agrobacterium group</taxon>
        <taxon>Rhizobium</taxon>
    </lineage>
</organism>